<dbReference type="Proteomes" id="UP000253490">
    <property type="component" value="Unassembled WGS sequence"/>
</dbReference>
<keyword evidence="2" id="KW-1185">Reference proteome</keyword>
<gene>
    <name evidence="1" type="ORF">DES36_10910</name>
</gene>
<evidence type="ECO:0000313" key="2">
    <source>
        <dbReference type="Proteomes" id="UP000253490"/>
    </source>
</evidence>
<dbReference type="EMBL" id="QNRX01000009">
    <property type="protein sequence ID" value="RBP63794.1"/>
    <property type="molecule type" value="Genomic_DNA"/>
</dbReference>
<sequence length="426" mass="50089">MKLKQSKSVEWTKLDNASKYFPATANELDTKVFRLSCELYEMIDPNILQKALNKTIESFPFFKSILRRGVFWYYFESSDLIPEVSEESLSICAPIYNKNTKNLLFRVFYYHKRISLEIFHALSDGKGALLFLQTLVYHYLVYRYEEQFKNYKPALDYNASIKKKMDDSFNKHFIGDNGFTRNVIDHNKRIKAHRIRGKRTEENRMKLIEGTMSVKAVLGEAKKNNTSLTIYLAALFIYSIYKEMNAIERRRPIVLSVPINLRQFFESDTARNFFSTMNVSYQFRKEETELKDIIESITESFQKDLTVDKINYKINRLISLEKNPFMRIIPLPIKDYSIRMANKLVDRGITGAISNIGKVQMPEEFEPYIRQFTVCTSARRPQICMCSYGDRLVISFTSPFKDTEIQRRFFEHLSNKGIQIEISSNM</sequence>
<proteinExistence type="predicted"/>
<accession>A0A366I804</accession>
<name>A0A366I804_9FIRM</name>
<reference evidence="1 2" key="1">
    <citation type="submission" date="2018-06" db="EMBL/GenBank/DDBJ databases">
        <title>Genomic Encyclopedia of Type Strains, Phase IV (KMG-IV): sequencing the most valuable type-strain genomes for metagenomic binning, comparative biology and taxonomic classification.</title>
        <authorList>
            <person name="Goeker M."/>
        </authorList>
    </citation>
    <scope>NUCLEOTIDE SEQUENCE [LARGE SCALE GENOMIC DNA]</scope>
    <source>
        <strain evidence="1 2">DSM 22112</strain>
    </source>
</reference>
<dbReference type="RefSeq" id="WP_242981731.1">
    <property type="nucleotide sequence ID" value="NZ_QNRX01000009.1"/>
</dbReference>
<evidence type="ECO:0000313" key="1">
    <source>
        <dbReference type="EMBL" id="RBP63794.1"/>
    </source>
</evidence>
<protein>
    <recommendedName>
        <fullName evidence="3">Alcohol acetyltransferase</fullName>
    </recommendedName>
</protein>
<evidence type="ECO:0008006" key="3">
    <source>
        <dbReference type="Google" id="ProtNLM"/>
    </source>
</evidence>
<comment type="caution">
    <text evidence="1">The sequence shown here is derived from an EMBL/GenBank/DDBJ whole genome shotgun (WGS) entry which is preliminary data.</text>
</comment>
<organism evidence="1 2">
    <name type="scientific">Alkalibaculum bacchi</name>
    <dbReference type="NCBI Taxonomy" id="645887"/>
    <lineage>
        <taxon>Bacteria</taxon>
        <taxon>Bacillati</taxon>
        <taxon>Bacillota</taxon>
        <taxon>Clostridia</taxon>
        <taxon>Eubacteriales</taxon>
        <taxon>Eubacteriaceae</taxon>
        <taxon>Alkalibaculum</taxon>
    </lineage>
</organism>
<dbReference type="AlphaFoldDB" id="A0A366I804"/>